<dbReference type="Proteomes" id="UP000068167">
    <property type="component" value="Chromosome"/>
</dbReference>
<dbReference type="AlphaFoldDB" id="A0A0K1S9X5"/>
<evidence type="ECO:0000313" key="2">
    <source>
        <dbReference type="Proteomes" id="UP000068167"/>
    </source>
</evidence>
<name>A0A0K1S9X5_9CHRO</name>
<dbReference type="EMBL" id="CP011339">
    <property type="protein sequence ID" value="AKV70833.1"/>
    <property type="molecule type" value="Genomic_DNA"/>
</dbReference>
<evidence type="ECO:0000313" key="1">
    <source>
        <dbReference type="EMBL" id="AKV70833.1"/>
    </source>
</evidence>
<gene>
    <name evidence="1" type="ORF">VL20_6061</name>
</gene>
<dbReference type="PATRIC" id="fig|1638788.3.peg.6096"/>
<proteinExistence type="predicted"/>
<dbReference type="RefSeq" id="WP_283160190.1">
    <property type="nucleotide sequence ID" value="NZ_CP011339.1"/>
</dbReference>
<organism evidence="1 2">
    <name type="scientific">Microcystis panniformis FACHB-1757</name>
    <dbReference type="NCBI Taxonomy" id="1638788"/>
    <lineage>
        <taxon>Bacteria</taxon>
        <taxon>Bacillati</taxon>
        <taxon>Cyanobacteriota</taxon>
        <taxon>Cyanophyceae</taxon>
        <taxon>Oscillatoriophycideae</taxon>
        <taxon>Chroococcales</taxon>
        <taxon>Microcystaceae</taxon>
        <taxon>Microcystis</taxon>
    </lineage>
</organism>
<keyword evidence="2" id="KW-1185">Reference proteome</keyword>
<accession>A0A0K1S9X5</accession>
<sequence length="44" mass="4981">MHECFARTGIEWGDYQNCITGMIAEKNPSQSNNQKNHNLDTIIG</sequence>
<reference evidence="1 2" key="1">
    <citation type="journal article" date="2016" name="Stand. Genomic Sci.">
        <title>Complete genome sequence and genomic characterization of Microcystis panniformis FACHB 1757 by third-generation sequencing.</title>
        <authorList>
            <person name="Zhang J.Y."/>
            <person name="Guan R."/>
            <person name="Zhang H.J."/>
            <person name="Li H."/>
            <person name="Xiao P."/>
            <person name="Yu G.L."/>
            <person name="Du L."/>
            <person name="Cao D.M."/>
            <person name="Zhu B.C."/>
            <person name="Li R.H."/>
            <person name="Lu Z.H."/>
        </authorList>
    </citation>
    <scope>NUCLEOTIDE SEQUENCE [LARGE SCALE GENOMIC DNA]</scope>
    <source>
        <strain evidence="1 2">FACHB-1757</strain>
    </source>
</reference>
<protein>
    <submittedName>
        <fullName evidence="1">Uncharacterized protein</fullName>
    </submittedName>
</protein>
<dbReference type="KEGG" id="mpk:VL20_6061"/>